<evidence type="ECO:0000256" key="1">
    <source>
        <dbReference type="ARBA" id="ARBA00000085"/>
    </source>
</evidence>
<dbReference type="CDD" id="cd16917">
    <property type="entry name" value="HATPase_UhpB-NarQ-NarX-like"/>
    <property type="match status" value="1"/>
</dbReference>
<feature type="transmembrane region" description="Helical" evidence="6">
    <location>
        <begin position="324"/>
        <end position="344"/>
    </location>
</feature>
<reference evidence="8 9" key="1">
    <citation type="submission" date="2019-04" db="EMBL/GenBank/DDBJ databases">
        <title>Sphingobacterium olei sp. nov., isolated from oil-contaminated soil.</title>
        <authorList>
            <person name="Liu B."/>
        </authorList>
    </citation>
    <scope>NUCLEOTIDE SEQUENCE [LARGE SCALE GENOMIC DNA]</scope>
    <source>
        <strain evidence="8 9">Y3L14</strain>
    </source>
</reference>
<dbReference type="SUPFAM" id="SSF55874">
    <property type="entry name" value="ATPase domain of HSP90 chaperone/DNA topoisomerase II/histidine kinase"/>
    <property type="match status" value="1"/>
</dbReference>
<feature type="domain" description="Histidine kinase/HSP90-like ATPase" evidence="7">
    <location>
        <begin position="458"/>
        <end position="548"/>
    </location>
</feature>
<evidence type="ECO:0000256" key="2">
    <source>
        <dbReference type="ARBA" id="ARBA00012438"/>
    </source>
</evidence>
<evidence type="ECO:0000313" key="8">
    <source>
        <dbReference type="EMBL" id="TJY66052.1"/>
    </source>
</evidence>
<evidence type="ECO:0000256" key="3">
    <source>
        <dbReference type="ARBA" id="ARBA00022679"/>
    </source>
</evidence>
<evidence type="ECO:0000256" key="6">
    <source>
        <dbReference type="SAM" id="Phobius"/>
    </source>
</evidence>
<evidence type="ECO:0000313" key="9">
    <source>
        <dbReference type="Proteomes" id="UP000309872"/>
    </source>
</evidence>
<dbReference type="AlphaFoldDB" id="A0A4U0H6S1"/>
<dbReference type="SUPFAM" id="SSF48452">
    <property type="entry name" value="TPR-like"/>
    <property type="match status" value="1"/>
</dbReference>
<protein>
    <recommendedName>
        <fullName evidence="2">histidine kinase</fullName>
        <ecNumber evidence="2">2.7.13.3</ecNumber>
    </recommendedName>
</protein>
<dbReference type="Gene3D" id="3.30.565.10">
    <property type="entry name" value="Histidine kinase-like ATPase, C-terminal domain"/>
    <property type="match status" value="1"/>
</dbReference>
<dbReference type="InterPro" id="IPR036890">
    <property type="entry name" value="HATPase_C_sf"/>
</dbReference>
<dbReference type="SMART" id="SM00028">
    <property type="entry name" value="TPR"/>
    <property type="match status" value="4"/>
</dbReference>
<gene>
    <name evidence="8" type="ORF">FAZ19_09840</name>
</gene>
<dbReference type="Pfam" id="PF02518">
    <property type="entry name" value="HATPase_c"/>
    <property type="match status" value="1"/>
</dbReference>
<dbReference type="Pfam" id="PF13424">
    <property type="entry name" value="TPR_12"/>
    <property type="match status" value="1"/>
</dbReference>
<dbReference type="EMBL" id="SUKA01000003">
    <property type="protein sequence ID" value="TJY66052.1"/>
    <property type="molecule type" value="Genomic_DNA"/>
</dbReference>
<keyword evidence="4" id="KW-0418">Kinase</keyword>
<keyword evidence="3" id="KW-0808">Transferase</keyword>
<dbReference type="GO" id="GO:0004673">
    <property type="term" value="F:protein histidine kinase activity"/>
    <property type="evidence" value="ECO:0007669"/>
    <property type="project" value="UniProtKB-EC"/>
</dbReference>
<accession>A0A4U0H6S1</accession>
<comment type="catalytic activity">
    <reaction evidence="1">
        <text>ATP + protein L-histidine = ADP + protein N-phospho-L-histidine.</text>
        <dbReference type="EC" id="2.7.13.3"/>
    </reaction>
</comment>
<dbReference type="GO" id="GO:0000160">
    <property type="term" value="P:phosphorelay signal transduction system"/>
    <property type="evidence" value="ECO:0007669"/>
    <property type="project" value="UniProtKB-KW"/>
</dbReference>
<dbReference type="InterPro" id="IPR019734">
    <property type="entry name" value="TPR_rpt"/>
</dbReference>
<comment type="caution">
    <text evidence="8">The sequence shown here is derived from an EMBL/GenBank/DDBJ whole genome shotgun (WGS) entry which is preliminary data.</text>
</comment>
<dbReference type="PANTHER" id="PTHR24421:SF10">
    <property type="entry name" value="NITRATE_NITRITE SENSOR PROTEIN NARQ"/>
    <property type="match status" value="1"/>
</dbReference>
<dbReference type="InterPro" id="IPR003594">
    <property type="entry name" value="HATPase_dom"/>
</dbReference>
<organism evidence="8 9">
    <name type="scientific">Sphingobacterium alkalisoli</name>
    <dbReference type="NCBI Taxonomy" id="1874115"/>
    <lineage>
        <taxon>Bacteria</taxon>
        <taxon>Pseudomonadati</taxon>
        <taxon>Bacteroidota</taxon>
        <taxon>Sphingobacteriia</taxon>
        <taxon>Sphingobacteriales</taxon>
        <taxon>Sphingobacteriaceae</taxon>
        <taxon>Sphingobacterium</taxon>
    </lineage>
</organism>
<evidence type="ECO:0000256" key="5">
    <source>
        <dbReference type="ARBA" id="ARBA00023012"/>
    </source>
</evidence>
<dbReference type="Proteomes" id="UP000309872">
    <property type="component" value="Unassembled WGS sequence"/>
</dbReference>
<dbReference type="InterPro" id="IPR050482">
    <property type="entry name" value="Sensor_HK_TwoCompSys"/>
</dbReference>
<dbReference type="InterPro" id="IPR011990">
    <property type="entry name" value="TPR-like_helical_dom_sf"/>
</dbReference>
<name>A0A4U0H6S1_9SPHI</name>
<dbReference type="PANTHER" id="PTHR24421">
    <property type="entry name" value="NITRATE/NITRITE SENSOR PROTEIN NARX-RELATED"/>
    <property type="match status" value="1"/>
</dbReference>
<keyword evidence="6" id="KW-0812">Transmembrane</keyword>
<dbReference type="OrthoDB" id="943406at2"/>
<sequence length="548" mass="63098">MSCAQEEVTQPPVDARPYYTKAFEYLDAGKTDSAFLTFDKAKNLFIEAKDSLNTANCLINMAITQREQGDYFGAQETSLQARDYLDELNPDHRIYISTNYNNLATTSDNLKDFDQAISFYDLAIKFSDDSLNTLIYQNNKAISYQYLERYDEAIDLYNEILNQTIDNSREYARVLSNLARAKWLKDPGYQAVPDFLTALKIREREKDLWGQNASFSHLADYYEKEKTDSAFFYASKMYTTAQKIRSAPDQIQALEKKITVGPSDSIKNYFLSYSTLKDSVQVARAAAKNQFALIRYEVEKNKSDNLLLQKDNAEKANRLTQQRAITGGVSLVLFVAIFGGSFYYKKRKQRLELEAQNQIKASKLETSKKVHDVVANGLYRVMKEIEYKQVIDREYTLDKLEEMYNRSRDISYESEEQPKIEQPYHERLTELIKSFATENRRVLIAGNDAELWHAADQEGKDNIRHVLQELMVNMDKHSQADHVVVRFEKTGHQLHIYYSDDGIGIKKDTVHGNGLTNTVSRIEKLGGKINFDDETVKGLKVEITIPFL</sequence>
<keyword evidence="6" id="KW-1133">Transmembrane helix</keyword>
<dbReference type="EC" id="2.7.13.3" evidence="2"/>
<dbReference type="Gene3D" id="1.25.40.10">
    <property type="entry name" value="Tetratricopeptide repeat domain"/>
    <property type="match status" value="2"/>
</dbReference>
<proteinExistence type="predicted"/>
<keyword evidence="5" id="KW-0902">Two-component regulatory system</keyword>
<evidence type="ECO:0000259" key="7">
    <source>
        <dbReference type="SMART" id="SM00387"/>
    </source>
</evidence>
<evidence type="ECO:0000256" key="4">
    <source>
        <dbReference type="ARBA" id="ARBA00022777"/>
    </source>
</evidence>
<dbReference type="SMART" id="SM00387">
    <property type="entry name" value="HATPase_c"/>
    <property type="match status" value="1"/>
</dbReference>
<keyword evidence="6" id="KW-0472">Membrane</keyword>
<keyword evidence="9" id="KW-1185">Reference proteome</keyword>